<proteinExistence type="predicted"/>
<dbReference type="Pfam" id="PF05116">
    <property type="entry name" value="S6PP"/>
    <property type="match status" value="1"/>
</dbReference>
<dbReference type="Proteomes" id="UP000219546">
    <property type="component" value="Unassembled WGS sequence"/>
</dbReference>
<sequence>MIFATDLDRTLIFSKRALSEFHQSEEDLIEVERTKLHRSYMSKLSYQLIKELNTKITIIPITTRTFDQYNRLAVPFFNKRESHYVTSNGAVVIKNGKRDTEWDQILLEKMSQFPYPFSSVNQLLLTYENQNVIDVQRLEHLYFCLTFKKANDIDLIVTILAEIEAMGWEHYTHRNKIYVIPPFLQKGNAIKYIKQKTRETISWAAGDSRMDYSFLSLSERSFVPRHGELALHMDESSRWIKTKTSGLKAAEEILLTIYKEVFLGSSLAEAINLQVRNKEVLNANINTKVKTKVSIVGKKGDNSRQKKSE</sequence>
<evidence type="ECO:0000313" key="2">
    <source>
        <dbReference type="EMBL" id="SNX68268.1"/>
    </source>
</evidence>
<accession>A0A285CMH9</accession>
<dbReference type="RefSeq" id="WP_097157625.1">
    <property type="nucleotide sequence ID" value="NZ_JBEPMQ010000001.1"/>
</dbReference>
<dbReference type="GO" id="GO:0016787">
    <property type="term" value="F:hydrolase activity"/>
    <property type="evidence" value="ECO:0007669"/>
    <property type="project" value="UniProtKB-KW"/>
</dbReference>
<dbReference type="Gene3D" id="3.40.50.1000">
    <property type="entry name" value="HAD superfamily/HAD-like"/>
    <property type="match status" value="1"/>
</dbReference>
<reference evidence="2 3" key="1">
    <citation type="submission" date="2017-08" db="EMBL/GenBank/DDBJ databases">
        <authorList>
            <person name="de Groot N.N."/>
        </authorList>
    </citation>
    <scope>NUCLEOTIDE SEQUENCE [LARGE SCALE GENOMIC DNA]</scope>
    <source>
        <strain evidence="2 3">JC228</strain>
    </source>
</reference>
<feature type="domain" description="Sucrose phosphatase-like" evidence="1">
    <location>
        <begin position="2"/>
        <end position="223"/>
    </location>
</feature>
<evidence type="ECO:0000259" key="1">
    <source>
        <dbReference type="Pfam" id="PF05116"/>
    </source>
</evidence>
<protein>
    <submittedName>
        <fullName evidence="2">Hydroxymethylpyrimidine pyrophosphatase-like HAD family hydrolase</fullName>
    </submittedName>
</protein>
<name>A0A285CMH9_9BACI</name>
<dbReference type="InterPro" id="IPR036412">
    <property type="entry name" value="HAD-like_sf"/>
</dbReference>
<dbReference type="InterPro" id="IPR006380">
    <property type="entry name" value="SPP-like_dom"/>
</dbReference>
<dbReference type="EMBL" id="OAOP01000002">
    <property type="protein sequence ID" value="SNX68268.1"/>
    <property type="molecule type" value="Genomic_DNA"/>
</dbReference>
<organism evidence="2 3">
    <name type="scientific">Bacillus oleivorans</name>
    <dbReference type="NCBI Taxonomy" id="1448271"/>
    <lineage>
        <taxon>Bacteria</taxon>
        <taxon>Bacillati</taxon>
        <taxon>Bacillota</taxon>
        <taxon>Bacilli</taxon>
        <taxon>Bacillales</taxon>
        <taxon>Bacillaceae</taxon>
        <taxon>Bacillus</taxon>
    </lineage>
</organism>
<keyword evidence="3" id="KW-1185">Reference proteome</keyword>
<evidence type="ECO:0000313" key="3">
    <source>
        <dbReference type="Proteomes" id="UP000219546"/>
    </source>
</evidence>
<dbReference type="AlphaFoldDB" id="A0A285CMH9"/>
<dbReference type="OrthoDB" id="1666512at2"/>
<keyword evidence="2" id="KW-0378">Hydrolase</keyword>
<dbReference type="InterPro" id="IPR023214">
    <property type="entry name" value="HAD_sf"/>
</dbReference>
<gene>
    <name evidence="2" type="ORF">SAMN05877753_102442</name>
</gene>
<dbReference type="SUPFAM" id="SSF56784">
    <property type="entry name" value="HAD-like"/>
    <property type="match status" value="1"/>
</dbReference>